<dbReference type="PROSITE" id="PS50887">
    <property type="entry name" value="GGDEF"/>
    <property type="match status" value="1"/>
</dbReference>
<feature type="transmembrane region" description="Helical" evidence="1">
    <location>
        <begin position="130"/>
        <end position="151"/>
    </location>
</feature>
<dbReference type="SMART" id="SM00052">
    <property type="entry name" value="EAL"/>
    <property type="match status" value="1"/>
</dbReference>
<dbReference type="InterPro" id="IPR035919">
    <property type="entry name" value="EAL_sf"/>
</dbReference>
<dbReference type="InterPro" id="IPR050706">
    <property type="entry name" value="Cyclic-di-GMP_PDE-like"/>
</dbReference>
<keyword evidence="5" id="KW-1185">Reference proteome</keyword>
<feature type="transmembrane region" description="Helical" evidence="1">
    <location>
        <begin position="34"/>
        <end position="52"/>
    </location>
</feature>
<evidence type="ECO:0000313" key="4">
    <source>
        <dbReference type="EMBL" id="OYD49165.1"/>
    </source>
</evidence>
<dbReference type="RefSeq" id="WP_094290582.1">
    <property type="nucleotide sequence ID" value="NZ_NOIG01000010.1"/>
</dbReference>
<feature type="transmembrane region" description="Helical" evidence="1">
    <location>
        <begin position="193"/>
        <end position="212"/>
    </location>
</feature>
<dbReference type="PANTHER" id="PTHR33121:SF79">
    <property type="entry name" value="CYCLIC DI-GMP PHOSPHODIESTERASE PDED-RELATED"/>
    <property type="match status" value="1"/>
</dbReference>
<dbReference type="GO" id="GO:0071111">
    <property type="term" value="F:cyclic-guanylate-specific phosphodiesterase activity"/>
    <property type="evidence" value="ECO:0007669"/>
    <property type="project" value="InterPro"/>
</dbReference>
<comment type="caution">
    <text evidence="4">The sequence shown here is derived from an EMBL/GenBank/DDBJ whole genome shotgun (WGS) entry which is preliminary data.</text>
</comment>
<dbReference type="AlphaFoldDB" id="A0A235EL28"/>
<dbReference type="Pfam" id="PF00563">
    <property type="entry name" value="EAL"/>
    <property type="match status" value="1"/>
</dbReference>
<dbReference type="NCBIfam" id="TIGR00254">
    <property type="entry name" value="GGDEF"/>
    <property type="match status" value="1"/>
</dbReference>
<dbReference type="OrthoDB" id="8530262at2"/>
<dbReference type="Proteomes" id="UP000215441">
    <property type="component" value="Unassembled WGS sequence"/>
</dbReference>
<evidence type="ECO:0000259" key="2">
    <source>
        <dbReference type="PROSITE" id="PS50883"/>
    </source>
</evidence>
<feature type="domain" description="GGDEF" evidence="3">
    <location>
        <begin position="370"/>
        <end position="504"/>
    </location>
</feature>
<evidence type="ECO:0000259" key="3">
    <source>
        <dbReference type="PROSITE" id="PS50887"/>
    </source>
</evidence>
<evidence type="ECO:0000256" key="1">
    <source>
        <dbReference type="SAM" id="Phobius"/>
    </source>
</evidence>
<evidence type="ECO:0000313" key="5">
    <source>
        <dbReference type="Proteomes" id="UP000215441"/>
    </source>
</evidence>
<dbReference type="PANTHER" id="PTHR33121">
    <property type="entry name" value="CYCLIC DI-GMP PHOSPHODIESTERASE PDEF"/>
    <property type="match status" value="1"/>
</dbReference>
<dbReference type="Gene3D" id="3.20.20.450">
    <property type="entry name" value="EAL domain"/>
    <property type="match status" value="1"/>
</dbReference>
<name>A0A235EL28_9BURK</name>
<dbReference type="InterPro" id="IPR043128">
    <property type="entry name" value="Rev_trsase/Diguanyl_cyclase"/>
</dbReference>
<dbReference type="Pfam" id="PF00990">
    <property type="entry name" value="GGDEF"/>
    <property type="match status" value="1"/>
</dbReference>
<organism evidence="4 5">
    <name type="scientific">Acidovorax kalamii</name>
    <dbReference type="NCBI Taxonomy" id="2004485"/>
    <lineage>
        <taxon>Bacteria</taxon>
        <taxon>Pseudomonadati</taxon>
        <taxon>Pseudomonadota</taxon>
        <taxon>Betaproteobacteria</taxon>
        <taxon>Burkholderiales</taxon>
        <taxon>Comamonadaceae</taxon>
        <taxon>Acidovorax</taxon>
    </lineage>
</organism>
<proteinExistence type="predicted"/>
<keyword evidence="1" id="KW-1133">Transmembrane helix</keyword>
<feature type="transmembrane region" description="Helical" evidence="1">
    <location>
        <begin position="292"/>
        <end position="315"/>
    </location>
</feature>
<dbReference type="InterPro" id="IPR001633">
    <property type="entry name" value="EAL_dom"/>
</dbReference>
<feature type="transmembrane region" description="Helical" evidence="1">
    <location>
        <begin position="100"/>
        <end position="118"/>
    </location>
</feature>
<feature type="transmembrane region" description="Helical" evidence="1">
    <location>
        <begin position="259"/>
        <end position="280"/>
    </location>
</feature>
<keyword evidence="1" id="KW-0472">Membrane</keyword>
<accession>A0A235EL28</accession>
<dbReference type="PROSITE" id="PS50883">
    <property type="entry name" value="EAL"/>
    <property type="match status" value="1"/>
</dbReference>
<dbReference type="SUPFAM" id="SSF141868">
    <property type="entry name" value="EAL domain-like"/>
    <property type="match status" value="1"/>
</dbReference>
<dbReference type="EMBL" id="NOIG01000010">
    <property type="protein sequence ID" value="OYD49165.1"/>
    <property type="molecule type" value="Genomic_DNA"/>
</dbReference>
<reference evidence="4 5" key="1">
    <citation type="submission" date="2017-07" db="EMBL/GenBank/DDBJ databases">
        <title>Acidovorax KNDSW TSA 6 genome sequence and assembly.</title>
        <authorList>
            <person name="Mayilraj S."/>
        </authorList>
    </citation>
    <scope>NUCLEOTIDE SEQUENCE [LARGE SCALE GENOMIC DNA]</scope>
    <source>
        <strain evidence="4 5">KNDSW-TSA6</strain>
    </source>
</reference>
<dbReference type="CDD" id="cd01948">
    <property type="entry name" value="EAL"/>
    <property type="match status" value="1"/>
</dbReference>
<keyword evidence="1" id="KW-0812">Transmembrane</keyword>
<feature type="domain" description="EAL" evidence="2">
    <location>
        <begin position="513"/>
        <end position="763"/>
    </location>
</feature>
<dbReference type="SUPFAM" id="SSF55073">
    <property type="entry name" value="Nucleotide cyclase"/>
    <property type="match status" value="1"/>
</dbReference>
<feature type="transmembrane region" description="Helical" evidence="1">
    <location>
        <begin position="64"/>
        <end position="85"/>
    </location>
</feature>
<dbReference type="Gene3D" id="3.30.70.270">
    <property type="match status" value="1"/>
</dbReference>
<dbReference type="InterPro" id="IPR000160">
    <property type="entry name" value="GGDEF_dom"/>
</dbReference>
<dbReference type="CDD" id="cd01949">
    <property type="entry name" value="GGDEF"/>
    <property type="match status" value="1"/>
</dbReference>
<dbReference type="SMART" id="SM00267">
    <property type="entry name" value="GGDEF"/>
    <property type="match status" value="1"/>
</dbReference>
<feature type="transmembrane region" description="Helical" evidence="1">
    <location>
        <begin position="157"/>
        <end position="181"/>
    </location>
</feature>
<protein>
    <submittedName>
        <fullName evidence="4">GGDEF-domain containing protein</fullName>
    </submittedName>
</protein>
<sequence>MPFAERALTAVWLGAALLLFGASLWVQDASLKLFLDNASWTLAFGLSAFWAWRGRAQVPPAHRLLHTGLWLGTVLVLAGQLVWNLQVALDWNPFPAPADLFFLSVGPLWAATVIRATFARLSKDRAYPAALDFGGAVLALLAFTLVIYLPSGQDQPLAVATVLLLYPAVYLTAAGVTALAMPTVGVRVTRAHLLVLAGMLGYGLSWMQWNLMLLRGEVLPGMLFNASFSLAALALGWGARGLRFEVSDDPDYRLRCDQAMNYVPLVAMGLAGVTLVRLFIITPDGREGVQALILVCCLLVLLLAALRQAIVVGLLNRLRTAEAAVLRNEERLYHVAHFDALTGLPNRRYFEDALERAVAEAGRYAQTPDRCVALLLIDLDHFKSVNETYGHRVGDALLSEVAQRIHLLLEGQGLVSRLANDQFTVMLQRPASRTVLAQLATTLLEGLARPWELSEVGAQYMGASIGISLFPDDAADSVELVRHAHSALHATKSAGRGSYRFYIEEFTQATRTRLELRRRLHGALPGGEFTLVYQPQLNHLRQTVGAEALLRWSVDGKPVPPDEFIPLAEESGLIVPMGLWVFESACRQVAQWRAEGWQVPVVSVNVSTIQLREPGFAQALLGIAQRAGVAPASLVLEITESQLLDESLYAIALDLKNAGFALSIDDFGTGHSSLVKLKRLPVSELKIDKEFVRDIVVDPNDREICATVNALARALGLEVVAEGVETEAQWQLLVKMGCQRFQGWLFAPALAPEDLARHWLRPAVDDPLAQAVKNDS</sequence>
<dbReference type="InterPro" id="IPR029787">
    <property type="entry name" value="Nucleotide_cyclase"/>
</dbReference>
<gene>
    <name evidence="4" type="ORF">CBY09_16005</name>
</gene>